<comment type="function">
    <text evidence="3">Probably deamidates glutamine residues to glutamate on methyl-accepting chemotaxis receptors (MCPs), playing an important role in chemotaxis.</text>
</comment>
<evidence type="ECO:0000313" key="6">
    <source>
        <dbReference type="Proteomes" id="UP000294614"/>
    </source>
</evidence>
<evidence type="ECO:0000313" key="5">
    <source>
        <dbReference type="EMBL" id="TCK59366.1"/>
    </source>
</evidence>
<dbReference type="EC" id="3.5.1.44" evidence="3"/>
<keyword evidence="4" id="KW-0812">Transmembrane</keyword>
<dbReference type="OrthoDB" id="9807202at2"/>
<dbReference type="PANTHER" id="PTHR35147:SF1">
    <property type="entry name" value="CHEMORECEPTOR GLUTAMINE DEAMIDASE CHED-RELATED"/>
    <property type="match status" value="1"/>
</dbReference>
<feature type="transmembrane region" description="Helical" evidence="4">
    <location>
        <begin position="20"/>
        <end position="38"/>
    </location>
</feature>
<accession>A0A4R1K5A8</accession>
<name>A0A4R1K5A8_9BACT</name>
<proteinExistence type="inferred from homology"/>
<dbReference type="HAMAP" id="MF_01440">
    <property type="entry name" value="CheD"/>
    <property type="match status" value="1"/>
</dbReference>
<keyword evidence="2 3" id="KW-0378">Hydrolase</keyword>
<dbReference type="SUPFAM" id="SSF64438">
    <property type="entry name" value="CNF1/YfiH-like putative cysteine hydrolases"/>
    <property type="match status" value="1"/>
</dbReference>
<organism evidence="5 6">
    <name type="scientific">Seleniivibrio woodruffii</name>
    <dbReference type="NCBI Taxonomy" id="1078050"/>
    <lineage>
        <taxon>Bacteria</taxon>
        <taxon>Pseudomonadati</taxon>
        <taxon>Deferribacterota</taxon>
        <taxon>Deferribacteres</taxon>
        <taxon>Deferribacterales</taxon>
        <taxon>Geovibrionaceae</taxon>
        <taxon>Seleniivibrio</taxon>
    </lineage>
</organism>
<dbReference type="RefSeq" id="WP_132874276.1">
    <property type="nucleotide sequence ID" value="NZ_JBLJBI010000048.1"/>
</dbReference>
<dbReference type="InterPro" id="IPR038592">
    <property type="entry name" value="CheD-like_sf"/>
</dbReference>
<dbReference type="CDD" id="cd16352">
    <property type="entry name" value="CheD"/>
    <property type="match status" value="1"/>
</dbReference>
<dbReference type="InterPro" id="IPR005659">
    <property type="entry name" value="Chemorcpt_Glu_NH3ase_CheD"/>
</dbReference>
<dbReference type="Proteomes" id="UP000294614">
    <property type="component" value="Unassembled WGS sequence"/>
</dbReference>
<comment type="caution">
    <text evidence="5">The sequence shown here is derived from an EMBL/GenBank/DDBJ whole genome shotgun (WGS) entry which is preliminary data.</text>
</comment>
<gene>
    <name evidence="3" type="primary">cheD</name>
    <name evidence="5" type="ORF">C8D98_2299</name>
</gene>
<protein>
    <recommendedName>
        <fullName evidence="3">Probable chemoreceptor glutamine deamidase CheD</fullName>
        <ecNumber evidence="3">3.5.1.44</ecNumber>
    </recommendedName>
</protein>
<evidence type="ECO:0000256" key="1">
    <source>
        <dbReference type="ARBA" id="ARBA00022500"/>
    </source>
</evidence>
<keyword evidence="4" id="KW-1133">Transmembrane helix</keyword>
<dbReference type="PANTHER" id="PTHR35147">
    <property type="entry name" value="CHEMORECEPTOR GLUTAMINE DEAMIDASE CHED-RELATED"/>
    <property type="match status" value="1"/>
</dbReference>
<dbReference type="GO" id="GO:0050568">
    <property type="term" value="F:protein-glutamine glutaminase activity"/>
    <property type="evidence" value="ECO:0007669"/>
    <property type="project" value="UniProtKB-UniRule"/>
</dbReference>
<evidence type="ECO:0000256" key="4">
    <source>
        <dbReference type="SAM" id="Phobius"/>
    </source>
</evidence>
<dbReference type="AlphaFoldDB" id="A0A4R1K5A8"/>
<dbReference type="Pfam" id="PF03975">
    <property type="entry name" value="CheD"/>
    <property type="match status" value="1"/>
</dbReference>
<dbReference type="EMBL" id="SMGG01000006">
    <property type="protein sequence ID" value="TCK59366.1"/>
    <property type="molecule type" value="Genomic_DNA"/>
</dbReference>
<dbReference type="InterPro" id="IPR011324">
    <property type="entry name" value="Cytotoxic_necrot_fac-like_cat"/>
</dbReference>
<evidence type="ECO:0000256" key="2">
    <source>
        <dbReference type="ARBA" id="ARBA00022801"/>
    </source>
</evidence>
<dbReference type="GO" id="GO:0006935">
    <property type="term" value="P:chemotaxis"/>
    <property type="evidence" value="ECO:0007669"/>
    <property type="project" value="UniProtKB-UniRule"/>
</dbReference>
<evidence type="ECO:0000256" key="3">
    <source>
        <dbReference type="HAMAP-Rule" id="MF_01440"/>
    </source>
</evidence>
<comment type="similarity">
    <text evidence="3">Belongs to the CheD family.</text>
</comment>
<keyword evidence="6" id="KW-1185">Reference proteome</keyword>
<keyword evidence="1 3" id="KW-0145">Chemotaxis</keyword>
<dbReference type="Gene3D" id="3.30.1330.200">
    <property type="match status" value="1"/>
</dbReference>
<comment type="catalytic activity">
    <reaction evidence="3">
        <text>L-glutaminyl-[protein] + H2O = L-glutamyl-[protein] + NH4(+)</text>
        <dbReference type="Rhea" id="RHEA:16441"/>
        <dbReference type="Rhea" id="RHEA-COMP:10207"/>
        <dbReference type="Rhea" id="RHEA-COMP:10208"/>
        <dbReference type="ChEBI" id="CHEBI:15377"/>
        <dbReference type="ChEBI" id="CHEBI:28938"/>
        <dbReference type="ChEBI" id="CHEBI:29973"/>
        <dbReference type="ChEBI" id="CHEBI:30011"/>
        <dbReference type="EC" id="3.5.1.44"/>
    </reaction>
</comment>
<keyword evidence="4" id="KW-0472">Membrane</keyword>
<sequence length="161" mass="17848">MLNQSESLYLKPGEMFYADSPMVVHTVLGSCVSITMFVRRLGIGMMSHCMLPSSTESVKRGEDIMRYVDCATLYMNKVILEAGADKRETEVKLFGGSNMFTGMNEEAGVGHRNVEAALAIIKKLGYTITSSDTGGQYTRKLYFSLDTGTVYLRKISRIQGM</sequence>
<reference evidence="5 6" key="1">
    <citation type="submission" date="2019-03" db="EMBL/GenBank/DDBJ databases">
        <title>Genomic Encyclopedia of Type Strains, Phase IV (KMG-IV): sequencing the most valuable type-strain genomes for metagenomic binning, comparative biology and taxonomic classification.</title>
        <authorList>
            <person name="Goeker M."/>
        </authorList>
    </citation>
    <scope>NUCLEOTIDE SEQUENCE [LARGE SCALE GENOMIC DNA]</scope>
    <source>
        <strain evidence="5 6">DSM 24984</strain>
    </source>
</reference>